<gene>
    <name evidence="1" type="ORF">JF537_18845</name>
</gene>
<sequence length="425" mass="47936">MSTLDVFDVFTAGGMPSVTYNERTNLGLVKKLSQRLGMKGKVLSITGPTKIGKTVLWKKVIPEDKRVHILGGSIRKEEDIWDGILSKLNGYVKWTEEQSEEGETKRAESVGAGAEGTIMGLFKMKANYTNTGTIGEKQTTKTAISYSVPPMHAALYLLTHNDLILIIDDFHYIDREVQANVIRTLKDPVAEGLKLIISSVPHRDHDALKAEKEMTGRVYQLKVPAWNIADLREIAAKGFNALNLKCASEIIDTFITESYQSPHLMQEFCQSLCLENDITTKQDSLVDLEPPSDYEAFFEEIVDTSTSKVIYEKLVAGPPSTQRDRMIRQFKNGSEGDIYVAVMHALAELLHLDSISPDLIKTQLQTILEDRHVPELHLIKNTLNQMSLIAKEYVENTSEPPIDYKDELLHIVDPFFSFYLKWCEK</sequence>
<evidence type="ECO:0000313" key="2">
    <source>
        <dbReference type="Proteomes" id="UP000664578"/>
    </source>
</evidence>
<comment type="caution">
    <text evidence="1">The sequence shown here is derived from an EMBL/GenBank/DDBJ whole genome shotgun (WGS) entry which is preliminary data.</text>
</comment>
<dbReference type="Gene3D" id="3.40.50.300">
    <property type="entry name" value="P-loop containing nucleotide triphosphate hydrolases"/>
    <property type="match status" value="1"/>
</dbReference>
<organism evidence="1 2">
    <name type="scientific">Priestia flexa</name>
    <dbReference type="NCBI Taxonomy" id="86664"/>
    <lineage>
        <taxon>Bacteria</taxon>
        <taxon>Bacillati</taxon>
        <taxon>Bacillota</taxon>
        <taxon>Bacilli</taxon>
        <taxon>Bacillales</taxon>
        <taxon>Bacillaceae</taxon>
        <taxon>Priestia</taxon>
    </lineage>
</organism>
<evidence type="ECO:0000313" key="1">
    <source>
        <dbReference type="EMBL" id="MBN8253613.1"/>
    </source>
</evidence>
<dbReference type="AlphaFoldDB" id="A0A8I1MHH7"/>
<dbReference type="InterPro" id="IPR027417">
    <property type="entry name" value="P-loop_NTPase"/>
</dbReference>
<dbReference type="SUPFAM" id="SSF52540">
    <property type="entry name" value="P-loop containing nucleoside triphosphate hydrolases"/>
    <property type="match status" value="1"/>
</dbReference>
<dbReference type="RefSeq" id="WP_206783092.1">
    <property type="nucleotide sequence ID" value="NZ_CP060273.1"/>
</dbReference>
<dbReference type="Proteomes" id="UP000664578">
    <property type="component" value="Unassembled WGS sequence"/>
</dbReference>
<dbReference type="EMBL" id="JAEMWV010000012">
    <property type="protein sequence ID" value="MBN8253613.1"/>
    <property type="molecule type" value="Genomic_DNA"/>
</dbReference>
<name>A0A8I1MHH7_9BACI</name>
<protein>
    <submittedName>
        <fullName evidence="1">Uncharacterized protein</fullName>
    </submittedName>
</protein>
<reference evidence="1" key="1">
    <citation type="submission" date="2020-12" db="EMBL/GenBank/DDBJ databases">
        <title>PHA producing bacteria isolated from mangrove.</title>
        <authorList>
            <person name="Zheng W."/>
            <person name="Yu S."/>
            <person name="Huang Y."/>
        </authorList>
    </citation>
    <scope>NUCLEOTIDE SEQUENCE</scope>
    <source>
        <strain evidence="1">GN22-4</strain>
    </source>
</reference>
<accession>A0A8I1MHH7</accession>
<proteinExistence type="predicted"/>